<gene>
    <name evidence="1" type="ORF">IRJ16_11365</name>
</gene>
<name>A0A929PWV0_9SPHI</name>
<dbReference type="RefSeq" id="WP_194111702.1">
    <property type="nucleotide sequence ID" value="NZ_JADFFL010000004.1"/>
</dbReference>
<comment type="caution">
    <text evidence="1">The sequence shown here is derived from an EMBL/GenBank/DDBJ whole genome shotgun (WGS) entry which is preliminary data.</text>
</comment>
<evidence type="ECO:0000313" key="2">
    <source>
        <dbReference type="Proteomes" id="UP000622475"/>
    </source>
</evidence>
<organism evidence="1 2">
    <name type="scientific">Mucilaginibacter myungsuensis</name>
    <dbReference type="NCBI Taxonomy" id="649104"/>
    <lineage>
        <taxon>Bacteria</taxon>
        <taxon>Pseudomonadati</taxon>
        <taxon>Bacteroidota</taxon>
        <taxon>Sphingobacteriia</taxon>
        <taxon>Sphingobacteriales</taxon>
        <taxon>Sphingobacteriaceae</taxon>
        <taxon>Mucilaginibacter</taxon>
    </lineage>
</organism>
<dbReference type="Proteomes" id="UP000622475">
    <property type="component" value="Unassembled WGS sequence"/>
</dbReference>
<keyword evidence="2" id="KW-1185">Reference proteome</keyword>
<protein>
    <submittedName>
        <fullName evidence="1">Uncharacterized protein</fullName>
    </submittedName>
</protein>
<evidence type="ECO:0000313" key="1">
    <source>
        <dbReference type="EMBL" id="MBE9662481.1"/>
    </source>
</evidence>
<proteinExistence type="predicted"/>
<sequence length="64" mass="7395">MEYEEETGKTELQKIYEVDGVDIEGRVMLLKYTWPAEQAAPNDLLVFHEEVDKVAKKYGFTSVL</sequence>
<dbReference type="EMBL" id="JADFFL010000004">
    <property type="protein sequence ID" value="MBE9662481.1"/>
    <property type="molecule type" value="Genomic_DNA"/>
</dbReference>
<dbReference type="AlphaFoldDB" id="A0A929PWV0"/>
<reference evidence="1" key="1">
    <citation type="submission" date="2020-10" db="EMBL/GenBank/DDBJ databases">
        <title>Mucilaginibacter mali sp. nov., isolated from rhizosphere soil of apple orchard.</title>
        <authorList>
            <person name="Lee J.-S."/>
            <person name="Kim H.S."/>
            <person name="Kim J.-S."/>
        </authorList>
    </citation>
    <scope>NUCLEOTIDE SEQUENCE</scope>
    <source>
        <strain evidence="1">KCTC 22746</strain>
    </source>
</reference>
<accession>A0A929PWV0</accession>